<organism evidence="5 8">
    <name type="scientific">Adineta steineri</name>
    <dbReference type="NCBI Taxonomy" id="433720"/>
    <lineage>
        <taxon>Eukaryota</taxon>
        <taxon>Metazoa</taxon>
        <taxon>Spiralia</taxon>
        <taxon>Gnathifera</taxon>
        <taxon>Rotifera</taxon>
        <taxon>Eurotatoria</taxon>
        <taxon>Bdelloidea</taxon>
        <taxon>Adinetida</taxon>
        <taxon>Adinetidae</taxon>
        <taxon>Adineta</taxon>
    </lineage>
</organism>
<evidence type="ECO:0000313" key="8">
    <source>
        <dbReference type="Proteomes" id="UP000663877"/>
    </source>
</evidence>
<sequence>MSILRLTADQVRRCLHGVGYEIFVQSFFDSNGDGIGDLNGLRQKLDYLSDLGITLIWLMPIHPAKTYHKYDVEDYMNIHSDYGTIEDFRHLINECHQRGILIILDLVANHTSYDHPWFQQAQLNSTNSYRDYYIWKDSERVQQLGLNAFNTPDMNAAGLWHKVGPESEHFDWEEFEKKSKIRIDVDKDDRITTKLAASHDEEQSTNKRKIEKLTTNIYYAIFDPRMPDLNYDCERVQDEICRIGRTWLELGVDGFRLDAAKYFYKPPRLKSNISWWTKFRNEMLRINPSVYLIGEVWDLSIRIAPYLRSLDSVFNFELADILISCILNEGNCSSMLNSYIRIINNYKKERHEEIIDAIFLSNHDQNRIMSVFNNNVSKAKMAAALLLTLPGLPFIYYGEEIGMLGMKPHDKYRREPFLWSANQTQGQTTWLEPLYTTISNGCIPLEQQLKDSNSLVNHYKKLIHIRCQSDILLFGLLKLIPTRIRCLCLFEREYNNKSIFIAHNIGYRMQQISIPKIYCQIIYSTNDNNQLITKGQLNLQGFSSIIIDSK</sequence>
<keyword evidence="7" id="KW-1185">Reference proteome</keyword>
<dbReference type="SMART" id="SM00642">
    <property type="entry name" value="Aamy"/>
    <property type="match status" value="1"/>
</dbReference>
<keyword evidence="3" id="KW-0326">Glycosidase</keyword>
<dbReference type="InterPro" id="IPR045857">
    <property type="entry name" value="O16G_dom_2"/>
</dbReference>
<evidence type="ECO:0000256" key="1">
    <source>
        <dbReference type="ARBA" id="ARBA00008061"/>
    </source>
</evidence>
<dbReference type="Gene3D" id="3.20.20.80">
    <property type="entry name" value="Glycosidases"/>
    <property type="match status" value="1"/>
</dbReference>
<dbReference type="SUPFAM" id="SSF51445">
    <property type="entry name" value="(Trans)glycosidases"/>
    <property type="match status" value="1"/>
</dbReference>
<dbReference type="OrthoDB" id="1740265at2759"/>
<evidence type="ECO:0000313" key="5">
    <source>
        <dbReference type="EMBL" id="CAF1296809.1"/>
    </source>
</evidence>
<dbReference type="Proteomes" id="UP000663832">
    <property type="component" value="Unassembled WGS sequence"/>
</dbReference>
<dbReference type="Pfam" id="PF23915">
    <property type="entry name" value="SusG_C"/>
    <property type="match status" value="1"/>
</dbReference>
<name>A0A815DEN9_9BILA</name>
<proteinExistence type="inferred from homology"/>
<gene>
    <name evidence="5" type="ORF">BJG266_LOCUS32060</name>
    <name evidence="6" type="ORF">QVE165_LOCUS49124</name>
</gene>
<evidence type="ECO:0000259" key="4">
    <source>
        <dbReference type="SMART" id="SM00642"/>
    </source>
</evidence>
<comment type="caution">
    <text evidence="5">The sequence shown here is derived from an EMBL/GenBank/DDBJ whole genome shotgun (WGS) entry which is preliminary data.</text>
</comment>
<dbReference type="InterPro" id="IPR006047">
    <property type="entry name" value="GH13_cat_dom"/>
</dbReference>
<protein>
    <recommendedName>
        <fullName evidence="4">Glycosyl hydrolase family 13 catalytic domain-containing protein</fullName>
    </recommendedName>
</protein>
<dbReference type="InterPro" id="IPR056300">
    <property type="entry name" value="SusG-like_C"/>
</dbReference>
<dbReference type="EMBL" id="CAJNOM010000871">
    <property type="protein sequence ID" value="CAF1573618.1"/>
    <property type="molecule type" value="Genomic_DNA"/>
</dbReference>
<dbReference type="EMBL" id="CAJNOI010000511">
    <property type="protein sequence ID" value="CAF1296809.1"/>
    <property type="molecule type" value="Genomic_DNA"/>
</dbReference>
<dbReference type="GO" id="GO:0009313">
    <property type="term" value="P:oligosaccharide catabolic process"/>
    <property type="evidence" value="ECO:0007669"/>
    <property type="project" value="TreeGrafter"/>
</dbReference>
<dbReference type="PANTHER" id="PTHR10357:SF179">
    <property type="entry name" value="NEUTRAL AND BASIC AMINO ACID TRANSPORT PROTEIN RBAT"/>
    <property type="match status" value="1"/>
</dbReference>
<dbReference type="Proteomes" id="UP000663877">
    <property type="component" value="Unassembled WGS sequence"/>
</dbReference>
<keyword evidence="2" id="KW-0378">Hydrolase</keyword>
<dbReference type="CDD" id="cd11316">
    <property type="entry name" value="AmyAc_bac2_AmyA"/>
    <property type="match status" value="1"/>
</dbReference>
<evidence type="ECO:0000313" key="7">
    <source>
        <dbReference type="Proteomes" id="UP000663832"/>
    </source>
</evidence>
<dbReference type="AlphaFoldDB" id="A0A815DEN9"/>
<dbReference type="PANTHER" id="PTHR10357">
    <property type="entry name" value="ALPHA-AMYLASE FAMILY MEMBER"/>
    <property type="match status" value="1"/>
</dbReference>
<dbReference type="GO" id="GO:0004556">
    <property type="term" value="F:alpha-amylase activity"/>
    <property type="evidence" value="ECO:0007669"/>
    <property type="project" value="TreeGrafter"/>
</dbReference>
<comment type="similarity">
    <text evidence="1">Belongs to the glycosyl hydrolase 13 family.</text>
</comment>
<evidence type="ECO:0000256" key="2">
    <source>
        <dbReference type="ARBA" id="ARBA00022801"/>
    </source>
</evidence>
<evidence type="ECO:0000256" key="3">
    <source>
        <dbReference type="ARBA" id="ARBA00023295"/>
    </source>
</evidence>
<feature type="domain" description="Glycosyl hydrolase family 13 catalytic" evidence="4">
    <location>
        <begin position="21"/>
        <end position="466"/>
    </location>
</feature>
<dbReference type="InterPro" id="IPR017853">
    <property type="entry name" value="GH"/>
</dbReference>
<evidence type="ECO:0000313" key="6">
    <source>
        <dbReference type="EMBL" id="CAF1573618.1"/>
    </source>
</evidence>
<dbReference type="Gene3D" id="3.90.400.10">
    <property type="entry name" value="Oligo-1,6-glucosidase, Domain 2"/>
    <property type="match status" value="1"/>
</dbReference>
<accession>A0A815DEN9</accession>
<reference evidence="5" key="1">
    <citation type="submission" date="2021-02" db="EMBL/GenBank/DDBJ databases">
        <authorList>
            <person name="Nowell W R."/>
        </authorList>
    </citation>
    <scope>NUCLEOTIDE SEQUENCE</scope>
</reference>
<dbReference type="Pfam" id="PF00128">
    <property type="entry name" value="Alpha-amylase"/>
    <property type="match status" value="2"/>
</dbReference>